<dbReference type="InterPro" id="IPR037523">
    <property type="entry name" value="VOC_core"/>
</dbReference>
<dbReference type="GO" id="GO:0016829">
    <property type="term" value="F:lyase activity"/>
    <property type="evidence" value="ECO:0007669"/>
    <property type="project" value="UniProtKB-KW"/>
</dbReference>
<dbReference type="SUPFAM" id="SSF54593">
    <property type="entry name" value="Glyoxalase/Bleomycin resistance protein/Dihydroxybiphenyl dioxygenase"/>
    <property type="match status" value="1"/>
</dbReference>
<dbReference type="PROSITE" id="PS51819">
    <property type="entry name" value="VOC"/>
    <property type="match status" value="1"/>
</dbReference>
<dbReference type="InterPro" id="IPR029068">
    <property type="entry name" value="Glyas_Bleomycin-R_OHBP_Dase"/>
</dbReference>
<comment type="caution">
    <text evidence="2">The sequence shown here is derived from an EMBL/GenBank/DDBJ whole genome shotgun (WGS) entry which is preliminary data.</text>
</comment>
<gene>
    <name evidence="2" type="ORF">BK662_12585</name>
</gene>
<evidence type="ECO:0000259" key="1">
    <source>
        <dbReference type="PROSITE" id="PS51819"/>
    </source>
</evidence>
<feature type="domain" description="VOC" evidence="1">
    <location>
        <begin position="1"/>
        <end position="128"/>
    </location>
</feature>
<accession>A0A423HR77</accession>
<dbReference type="Pfam" id="PF00903">
    <property type="entry name" value="Glyoxalase"/>
    <property type="match status" value="1"/>
</dbReference>
<dbReference type="PANTHER" id="PTHR35006">
    <property type="entry name" value="GLYOXALASE FAMILY PROTEIN (AFU_ORTHOLOGUE AFUA_5G14830)"/>
    <property type="match status" value="1"/>
</dbReference>
<dbReference type="CDD" id="cd07262">
    <property type="entry name" value="VOC_like"/>
    <property type="match status" value="1"/>
</dbReference>
<protein>
    <submittedName>
        <fullName evidence="2">Lactoylglutathione lyase</fullName>
    </submittedName>
</protein>
<proteinExistence type="predicted"/>
<dbReference type="AlphaFoldDB" id="A0A423HR77"/>
<dbReference type="InterPro" id="IPR004360">
    <property type="entry name" value="Glyas_Fos-R_dOase_dom"/>
</dbReference>
<evidence type="ECO:0000313" key="3">
    <source>
        <dbReference type="Proteomes" id="UP000284002"/>
    </source>
</evidence>
<dbReference type="PANTHER" id="PTHR35006:SF1">
    <property type="entry name" value="BLL2941 PROTEIN"/>
    <property type="match status" value="1"/>
</dbReference>
<name>A0A423HR77_9PSED</name>
<keyword evidence="2" id="KW-0456">Lyase</keyword>
<dbReference type="RefSeq" id="WP_123358431.1">
    <property type="nucleotide sequence ID" value="NZ_MOBM01000017.1"/>
</dbReference>
<evidence type="ECO:0000313" key="2">
    <source>
        <dbReference type="EMBL" id="RON15578.1"/>
    </source>
</evidence>
<dbReference type="Gene3D" id="3.10.180.10">
    <property type="entry name" value="2,3-Dihydroxybiphenyl 1,2-Dioxygenase, domain 1"/>
    <property type="match status" value="1"/>
</dbReference>
<sequence length="131" mass="14102">MFSHVTIGTNNFTRATDFYKRLLAPLGINLLALKHKPDRALFTQSTTTSGTAFCVYSPLNGEPATPGNGSMVAFEAQARAQVDDFYAVAMANGALDEGAPGLRPQYSPDYYGAYIRDPDGNKICCVCHSAD</sequence>
<reference evidence="2 3" key="1">
    <citation type="submission" date="2016-10" db="EMBL/GenBank/DDBJ databases">
        <title>Comparative genome analysis of multiple Pseudomonas spp. focuses on biocontrol and plant growth promoting traits.</title>
        <authorList>
            <person name="Tao X.-Y."/>
            <person name="Taylor C.G."/>
        </authorList>
    </citation>
    <scope>NUCLEOTIDE SEQUENCE [LARGE SCALE GENOMIC DNA]</scope>
    <source>
        <strain evidence="2 3">36C6</strain>
    </source>
</reference>
<dbReference type="Proteomes" id="UP000284002">
    <property type="component" value="Unassembled WGS sequence"/>
</dbReference>
<dbReference type="EMBL" id="MOBM01000017">
    <property type="protein sequence ID" value="RON15578.1"/>
    <property type="molecule type" value="Genomic_DNA"/>
</dbReference>
<organism evidence="2 3">
    <name type="scientific">Pseudomonas frederiksbergensis</name>
    <dbReference type="NCBI Taxonomy" id="104087"/>
    <lineage>
        <taxon>Bacteria</taxon>
        <taxon>Pseudomonadati</taxon>
        <taxon>Pseudomonadota</taxon>
        <taxon>Gammaproteobacteria</taxon>
        <taxon>Pseudomonadales</taxon>
        <taxon>Pseudomonadaceae</taxon>
        <taxon>Pseudomonas</taxon>
    </lineage>
</organism>